<dbReference type="OrthoDB" id="3731420at2"/>
<dbReference type="EMBL" id="PYHR01000002">
    <property type="protein sequence ID" value="PWD52144.1"/>
    <property type="molecule type" value="Genomic_DNA"/>
</dbReference>
<dbReference type="RefSeq" id="WP_109230525.1">
    <property type="nucleotide sequence ID" value="NZ_PYHR01000002.1"/>
</dbReference>
<reference evidence="2 3" key="1">
    <citation type="submission" date="2018-03" db="EMBL/GenBank/DDBJ databases">
        <title>Genome assembly of novel Miniimonas species PCH200.</title>
        <authorList>
            <person name="Thakur V."/>
            <person name="Kumar V."/>
            <person name="Singh D."/>
        </authorList>
    </citation>
    <scope>NUCLEOTIDE SEQUENCE [LARGE SCALE GENOMIC DNA]</scope>
    <source>
        <strain evidence="2 3">PCH200</strain>
    </source>
</reference>
<evidence type="ECO:0008006" key="4">
    <source>
        <dbReference type="Google" id="ProtNLM"/>
    </source>
</evidence>
<dbReference type="Pfam" id="PF20060">
    <property type="entry name" value="DUF6459"/>
    <property type="match status" value="1"/>
</dbReference>
<proteinExistence type="predicted"/>
<accession>A0A2U1ZYV0</accession>
<keyword evidence="3" id="KW-1185">Reference proteome</keyword>
<gene>
    <name evidence="2" type="ORF">C8046_17335</name>
</gene>
<evidence type="ECO:0000313" key="2">
    <source>
        <dbReference type="EMBL" id="PWD52144.1"/>
    </source>
</evidence>
<evidence type="ECO:0000313" key="3">
    <source>
        <dbReference type="Proteomes" id="UP000245166"/>
    </source>
</evidence>
<protein>
    <recommendedName>
        <fullName evidence="4">3-hydroxyacyl-CoA dehydrogenase</fullName>
    </recommendedName>
</protein>
<dbReference type="InterPro" id="IPR045596">
    <property type="entry name" value="DUF6459"/>
</dbReference>
<dbReference type="Proteomes" id="UP000245166">
    <property type="component" value="Unassembled WGS sequence"/>
</dbReference>
<evidence type="ECO:0000256" key="1">
    <source>
        <dbReference type="SAM" id="MobiDB-lite"/>
    </source>
</evidence>
<dbReference type="AlphaFoldDB" id="A0A2U1ZYV0"/>
<comment type="caution">
    <text evidence="2">The sequence shown here is derived from an EMBL/GenBank/DDBJ whole genome shotgun (WGS) entry which is preliminary data.</text>
</comment>
<feature type="region of interest" description="Disordered" evidence="1">
    <location>
        <begin position="1"/>
        <end position="57"/>
    </location>
</feature>
<organism evidence="2 3">
    <name type="scientific">Serinibacter arcticus</name>
    <dbReference type="NCBI Taxonomy" id="1655435"/>
    <lineage>
        <taxon>Bacteria</taxon>
        <taxon>Bacillati</taxon>
        <taxon>Actinomycetota</taxon>
        <taxon>Actinomycetes</taxon>
        <taxon>Micrococcales</taxon>
        <taxon>Beutenbergiaceae</taxon>
        <taxon>Serinibacter</taxon>
    </lineage>
</organism>
<sequence length="164" mass="17724">MSALPVDPDLAGTLLPAPEPLPLRPPTARERLSLAPTRPGAPGERGDDPSTRPSAPVDGDRWFGALALAVVEVLSGARPAQQLLRWLTPEIYGALARRAGLHVRVHGRPTRPVHGRVLSTRAEVTDSGHVEVCAVIHDGSRVRAVAGRLEVFRDRWRVVEMQIG</sequence>
<name>A0A2U1ZYV0_9MICO</name>